<dbReference type="AlphaFoldDB" id="A0AAP2DJ34"/>
<accession>A0AAP2DJ34</accession>
<evidence type="ECO:0000313" key="3">
    <source>
        <dbReference type="Proteomes" id="UP001319200"/>
    </source>
</evidence>
<name>A0AAP2DJ34_9BACT</name>
<sequence>MKKVILSLVVVFFAAGTFVNATTISTTVVAVQQDDKVKIKTEELPEAVKTALQSADYQGWTISAAYHLKSADQYEVELKKDAETKTVKLDKDGKEVK</sequence>
<proteinExistence type="predicted"/>
<evidence type="ECO:0000256" key="1">
    <source>
        <dbReference type="SAM" id="SignalP"/>
    </source>
</evidence>
<keyword evidence="3" id="KW-1185">Reference proteome</keyword>
<dbReference type="SUPFAM" id="SSF160574">
    <property type="entry name" value="BT0923-like"/>
    <property type="match status" value="1"/>
</dbReference>
<feature type="signal peptide" evidence="1">
    <location>
        <begin position="1"/>
        <end position="21"/>
    </location>
</feature>
<evidence type="ECO:0000313" key="2">
    <source>
        <dbReference type="EMBL" id="MBT1696152.1"/>
    </source>
</evidence>
<protein>
    <recommendedName>
        <fullName evidence="4">PepSY domain-containing protein</fullName>
    </recommendedName>
</protein>
<gene>
    <name evidence="2" type="ORF">KK083_04655</name>
</gene>
<dbReference type="RefSeq" id="WP_254161182.1">
    <property type="nucleotide sequence ID" value="NZ_JAHESF010000003.1"/>
</dbReference>
<reference evidence="2 3" key="1">
    <citation type="submission" date="2021-05" db="EMBL/GenBank/DDBJ databases">
        <title>A Polyphasic approach of four new species of the genus Ohtaekwangia: Ohtaekwangia histidinii sp. nov., Ohtaekwangia cretensis sp. nov., Ohtaekwangia indiensis sp. nov., Ohtaekwangia reichenbachii sp. nov. from diverse environment.</title>
        <authorList>
            <person name="Octaviana S."/>
        </authorList>
    </citation>
    <scope>NUCLEOTIDE SEQUENCE [LARGE SCALE GENOMIC DNA]</scope>
    <source>
        <strain evidence="2 3">PWU4</strain>
    </source>
</reference>
<dbReference type="Gene3D" id="3.10.450.360">
    <property type="match status" value="1"/>
</dbReference>
<dbReference type="EMBL" id="JAHESF010000003">
    <property type="protein sequence ID" value="MBT1696152.1"/>
    <property type="molecule type" value="Genomic_DNA"/>
</dbReference>
<feature type="chain" id="PRO_5042911489" description="PepSY domain-containing protein" evidence="1">
    <location>
        <begin position="22"/>
        <end position="97"/>
    </location>
</feature>
<evidence type="ECO:0008006" key="4">
    <source>
        <dbReference type="Google" id="ProtNLM"/>
    </source>
</evidence>
<keyword evidence="1" id="KW-0732">Signal</keyword>
<comment type="caution">
    <text evidence="2">The sequence shown here is derived from an EMBL/GenBank/DDBJ whole genome shotgun (WGS) entry which is preliminary data.</text>
</comment>
<dbReference type="Proteomes" id="UP001319200">
    <property type="component" value="Unassembled WGS sequence"/>
</dbReference>
<organism evidence="2 3">
    <name type="scientific">Chryseosolibacter histidini</name>
    <dbReference type="NCBI Taxonomy" id="2782349"/>
    <lineage>
        <taxon>Bacteria</taxon>
        <taxon>Pseudomonadati</taxon>
        <taxon>Bacteroidota</taxon>
        <taxon>Cytophagia</taxon>
        <taxon>Cytophagales</taxon>
        <taxon>Chryseotaleaceae</taxon>
        <taxon>Chryseosolibacter</taxon>
    </lineage>
</organism>